<dbReference type="EMBL" id="CP104311">
    <property type="protein sequence ID" value="WWF02832.1"/>
    <property type="molecule type" value="Genomic_DNA"/>
</dbReference>
<evidence type="ECO:0000313" key="4">
    <source>
        <dbReference type="Proteomes" id="UP001359308"/>
    </source>
</evidence>
<keyword evidence="4" id="KW-1185">Reference proteome</keyword>
<proteinExistence type="inferred from homology"/>
<dbReference type="Gene3D" id="3.30.530.20">
    <property type="match status" value="1"/>
</dbReference>
<dbReference type="RefSeq" id="WP_198323083.1">
    <property type="nucleotide sequence ID" value="NZ_CP104311.1"/>
</dbReference>
<dbReference type="InterPro" id="IPR013538">
    <property type="entry name" value="ASHA1/2-like_C"/>
</dbReference>
<feature type="domain" description="Activator of Hsp90 ATPase homologue 1/2-like C-terminal" evidence="2">
    <location>
        <begin position="16"/>
        <end position="133"/>
    </location>
</feature>
<evidence type="ECO:0000259" key="2">
    <source>
        <dbReference type="Pfam" id="PF08327"/>
    </source>
</evidence>
<sequence length="141" mass="15453">MPENATPITIDAFVPVSPAGAWAAYTAPEAITQWNQASPDWHCPWVRVDLRVGGRHVARMEARDGSMGFEYEGTYEAMDAPSALTLRLDDGRRVHTTFISKGAGTRVTTTFDPEGTHPIDLQRLGWQAIFDRYAAFAATAG</sequence>
<dbReference type="InterPro" id="IPR023393">
    <property type="entry name" value="START-like_dom_sf"/>
</dbReference>
<name>A0ABZ2F6G5_METCP</name>
<accession>A0ABZ2F6G5</accession>
<gene>
    <name evidence="3" type="ORF">N4J17_04245</name>
</gene>
<organism evidence="3 4">
    <name type="scientific">Methylococcus capsulatus</name>
    <dbReference type="NCBI Taxonomy" id="414"/>
    <lineage>
        <taxon>Bacteria</taxon>
        <taxon>Pseudomonadati</taxon>
        <taxon>Pseudomonadota</taxon>
        <taxon>Gammaproteobacteria</taxon>
        <taxon>Methylococcales</taxon>
        <taxon>Methylococcaceae</taxon>
        <taxon>Methylococcus</taxon>
    </lineage>
</organism>
<evidence type="ECO:0000256" key="1">
    <source>
        <dbReference type="ARBA" id="ARBA00006817"/>
    </source>
</evidence>
<protein>
    <submittedName>
        <fullName evidence="3">SRPBCC domain-containing protein</fullName>
    </submittedName>
</protein>
<reference evidence="3 4" key="1">
    <citation type="submission" date="2022-09" db="EMBL/GenBank/DDBJ databases">
        <authorList>
            <person name="Giprobiosintez L."/>
        </authorList>
    </citation>
    <scope>NUCLEOTIDE SEQUENCE [LARGE SCALE GENOMIC DNA]</scope>
    <source>
        <strain evidence="4">VKPM-B-12549 (GBS-15)</strain>
    </source>
</reference>
<evidence type="ECO:0000313" key="3">
    <source>
        <dbReference type="EMBL" id="WWF02832.1"/>
    </source>
</evidence>
<dbReference type="Pfam" id="PF08327">
    <property type="entry name" value="AHSA1"/>
    <property type="match status" value="1"/>
</dbReference>
<dbReference type="Proteomes" id="UP001359308">
    <property type="component" value="Chromosome"/>
</dbReference>
<dbReference type="SUPFAM" id="SSF55961">
    <property type="entry name" value="Bet v1-like"/>
    <property type="match status" value="1"/>
</dbReference>
<comment type="similarity">
    <text evidence="1">Belongs to the AHA1 family.</text>
</comment>